<sequence>MKFSIISGASTLFCILAPLKAFVIAPVRALLPNLLAAPDPNREFIFQCPDGKRFTKFELMQVILEARHFMNINTEDDQYPQQYSHLEYDIPGELWYNPVAEGPPPHYFVIFNLENQIAGLMRRTLVENDIDILEPCDFMQVIVPQHILLICIDMANNIVRYLTR</sequence>
<evidence type="ECO:0000313" key="1">
    <source>
        <dbReference type="EMBL" id="CAD6498868.1"/>
    </source>
</evidence>
<accession>A0A9W4CUP0</accession>
<proteinExistence type="predicted"/>
<gene>
    <name evidence="1" type="ORF">BGTH12_LOCUS226</name>
</gene>
<comment type="caution">
    <text evidence="1">The sequence shown here is derived from an EMBL/GenBank/DDBJ whole genome shotgun (WGS) entry which is preliminary data.</text>
</comment>
<organism evidence="1 2">
    <name type="scientific">Blumeria graminis f. sp. triticale</name>
    <dbReference type="NCBI Taxonomy" id="1689686"/>
    <lineage>
        <taxon>Eukaryota</taxon>
        <taxon>Fungi</taxon>
        <taxon>Dikarya</taxon>
        <taxon>Ascomycota</taxon>
        <taxon>Pezizomycotina</taxon>
        <taxon>Leotiomycetes</taxon>
        <taxon>Erysiphales</taxon>
        <taxon>Erysiphaceae</taxon>
        <taxon>Blumeria</taxon>
    </lineage>
</organism>
<name>A0A9W4CUP0_BLUGR</name>
<evidence type="ECO:0000313" key="2">
    <source>
        <dbReference type="Proteomes" id="UP000683417"/>
    </source>
</evidence>
<protein>
    <submittedName>
        <fullName evidence="1">BgTH12-04526</fullName>
    </submittedName>
</protein>
<dbReference type="EMBL" id="CAJHIT010000001">
    <property type="protein sequence ID" value="CAD6498868.1"/>
    <property type="molecule type" value="Genomic_DNA"/>
</dbReference>
<reference evidence="1" key="1">
    <citation type="submission" date="2020-10" db="EMBL/GenBank/DDBJ databases">
        <authorList>
            <person name="Muller C M."/>
        </authorList>
    </citation>
    <scope>NUCLEOTIDE SEQUENCE</scope>
    <source>
        <strain evidence="1">THUN-12</strain>
    </source>
</reference>
<dbReference type="Proteomes" id="UP000683417">
    <property type="component" value="Unassembled WGS sequence"/>
</dbReference>
<dbReference type="AlphaFoldDB" id="A0A9W4CUP0"/>